<keyword evidence="2" id="KW-1185">Reference proteome</keyword>
<name>A0AAD3NWD1_CRYJA</name>
<proteinExistence type="predicted"/>
<accession>A0AAD3NWD1</accession>
<dbReference type="EMBL" id="BSEH01001660">
    <property type="protein sequence ID" value="GLJ59817.1"/>
    <property type="molecule type" value="Genomic_DNA"/>
</dbReference>
<dbReference type="AlphaFoldDB" id="A0AAD3NWD1"/>
<gene>
    <name evidence="1" type="ORF">SUGI_1524110</name>
</gene>
<comment type="caution">
    <text evidence="1">The sequence shown here is derived from an EMBL/GenBank/DDBJ whole genome shotgun (WGS) entry which is preliminary data.</text>
</comment>
<organism evidence="1 2">
    <name type="scientific">Cryptomeria japonica</name>
    <name type="common">Japanese cedar</name>
    <name type="synonym">Cupressus japonica</name>
    <dbReference type="NCBI Taxonomy" id="3369"/>
    <lineage>
        <taxon>Eukaryota</taxon>
        <taxon>Viridiplantae</taxon>
        <taxon>Streptophyta</taxon>
        <taxon>Embryophyta</taxon>
        <taxon>Tracheophyta</taxon>
        <taxon>Spermatophyta</taxon>
        <taxon>Pinopsida</taxon>
        <taxon>Pinidae</taxon>
        <taxon>Conifers II</taxon>
        <taxon>Cupressales</taxon>
        <taxon>Cupressaceae</taxon>
        <taxon>Cryptomeria</taxon>
    </lineage>
</organism>
<evidence type="ECO:0000313" key="1">
    <source>
        <dbReference type="EMBL" id="GLJ59817.1"/>
    </source>
</evidence>
<protein>
    <submittedName>
        <fullName evidence="1">Uncharacterized protein</fullName>
    </submittedName>
</protein>
<reference evidence="1" key="1">
    <citation type="submission" date="2022-12" db="EMBL/GenBank/DDBJ databases">
        <title>Chromosome-Level Genome Assembly of Japanese Cedar (Cryptomeriajaponica D. Don).</title>
        <authorList>
            <person name="Fujino T."/>
            <person name="Yamaguchi K."/>
            <person name="Yokoyama T."/>
            <person name="Hamanaka T."/>
            <person name="Harazono Y."/>
            <person name="Kamada H."/>
            <person name="Kobayashi W."/>
            <person name="Ujino-Ihara T."/>
            <person name="Uchiyama K."/>
            <person name="Matsumoto A."/>
            <person name="Izuno A."/>
            <person name="Tsumura Y."/>
            <person name="Toyoda A."/>
            <person name="Shigenobu S."/>
            <person name="Moriguchi Y."/>
            <person name="Ueno S."/>
            <person name="Kasahara M."/>
        </authorList>
    </citation>
    <scope>NUCLEOTIDE SEQUENCE</scope>
</reference>
<evidence type="ECO:0000313" key="2">
    <source>
        <dbReference type="Proteomes" id="UP001234787"/>
    </source>
</evidence>
<sequence length="107" mass="12250">MSCLPLSLLFSRSAHPKSNLKGVITERWEETFREQKKSEIDVAREEEWMRPGGNVAEWIRRRQELNGVGRHQTRTQCVSQLLPVTSKFRVISRHIHLVSGLGASLNG</sequence>
<dbReference type="Proteomes" id="UP001234787">
    <property type="component" value="Unassembled WGS sequence"/>
</dbReference>